<keyword evidence="2" id="KW-0547">Nucleotide-binding</keyword>
<dbReference type="CDD" id="cd00009">
    <property type="entry name" value="AAA"/>
    <property type="match status" value="1"/>
</dbReference>
<evidence type="ECO:0000256" key="2">
    <source>
        <dbReference type="ARBA" id="ARBA00022741"/>
    </source>
</evidence>
<dbReference type="InterPro" id="IPR002611">
    <property type="entry name" value="IstB_ATP-bd"/>
</dbReference>
<dbReference type="AlphaFoldDB" id="A0A8D9RZP7"/>
<evidence type="ECO:0000259" key="4">
    <source>
        <dbReference type="SMART" id="SM00382"/>
    </source>
</evidence>
<dbReference type="SMART" id="SM00382">
    <property type="entry name" value="AAA"/>
    <property type="match status" value="1"/>
</dbReference>
<keyword evidence="3 5" id="KW-0067">ATP-binding</keyword>
<evidence type="ECO:0000256" key="3">
    <source>
        <dbReference type="ARBA" id="ARBA00022840"/>
    </source>
</evidence>
<feature type="domain" description="AAA+ ATPase" evidence="4">
    <location>
        <begin position="96"/>
        <end position="228"/>
    </location>
</feature>
<evidence type="ECO:0000256" key="1">
    <source>
        <dbReference type="ARBA" id="ARBA00008059"/>
    </source>
</evidence>
<sequence length="250" mass="28932">MTIYTQLENNLEKLKLTAIKEYLPNYLNNNDLSLAEALEQLTAKEITYRTERSAKMSIHIAHFPYDKGLNDFDFNFQPSVDKNRIMNLKSMNFVSLAQNILFIGSSGVGKTHLATGLGMEACRNHLSTYFVNCHELIERLKLAHQENRLEAILKNYSRYKLLIIDEIGYLPIDDLGSDLFFQLIARRYEKKSTIITTNIPLSKWGQTFSNPTIANAILDRLVHHSEIFKITGKSYRMKDYQEQQTTETNR</sequence>
<dbReference type="SUPFAM" id="SSF52540">
    <property type="entry name" value="P-loop containing nucleoside triphosphate hydrolases"/>
    <property type="match status" value="1"/>
</dbReference>
<dbReference type="Proteomes" id="UP000003419">
    <property type="component" value="Unassembled WGS sequence"/>
</dbReference>
<dbReference type="NCBIfam" id="NF038214">
    <property type="entry name" value="IS21_help_AAA"/>
    <property type="match status" value="1"/>
</dbReference>
<reference evidence="5 6" key="1">
    <citation type="submission" date="2009-01" db="EMBL/GenBank/DDBJ databases">
        <authorList>
            <person name="Qin X."/>
            <person name="Bachman B."/>
            <person name="Battles P."/>
            <person name="Bell A."/>
            <person name="Bess C."/>
            <person name="Bickham C."/>
            <person name="Chaboub L."/>
            <person name="Chen D."/>
            <person name="Coyle M."/>
            <person name="Deiros D.R."/>
            <person name="Dinh H."/>
            <person name="Forbes L."/>
            <person name="Fowler G."/>
            <person name="Francisco L."/>
            <person name="Fu Q."/>
            <person name="Gubbala S."/>
            <person name="Hale W."/>
            <person name="Han Y."/>
            <person name="Hemphill L."/>
            <person name="Highlander S.K."/>
            <person name="Hirani K."/>
            <person name="Hogues M."/>
            <person name="Jackson L."/>
            <person name="Jakkamsetti A."/>
            <person name="Javaid M."/>
            <person name="Jiang H."/>
            <person name="Korchina V."/>
            <person name="Kovar C."/>
            <person name="Lara F."/>
            <person name="Lee S."/>
            <person name="Mata R."/>
            <person name="Mathew T."/>
            <person name="Moen C."/>
            <person name="Morales K."/>
            <person name="Munidasa M."/>
            <person name="Nazareth L."/>
            <person name="Ngo R."/>
            <person name="Nguyen L."/>
            <person name="Okwuonu G."/>
            <person name="Ongeri F."/>
            <person name="Patil S."/>
            <person name="Petrosino J."/>
            <person name="Pham C."/>
            <person name="Pham P."/>
            <person name="Pu L.-L."/>
            <person name="Puazo M."/>
            <person name="Raj R."/>
            <person name="Reid J."/>
            <person name="Rouhana J."/>
            <person name="Saada N."/>
            <person name="Shang Y."/>
            <person name="Simmons D."/>
            <person name="Thornton R."/>
            <person name="Warren J."/>
            <person name="Weissenberger G."/>
            <person name="Zhang J."/>
            <person name="Zhang L."/>
            <person name="Zhou C."/>
            <person name="Zhu D."/>
            <person name="Muzny D."/>
            <person name="Worley K."/>
            <person name="Gibbs R."/>
        </authorList>
    </citation>
    <scope>NUCLEOTIDE SEQUENCE [LARGE SCALE GENOMIC DNA]</scope>
    <source>
        <strain evidence="5 6">CF48-3A</strain>
    </source>
</reference>
<dbReference type="EMBL" id="ACHG01000191">
    <property type="protein sequence ID" value="EEI64877.1"/>
    <property type="molecule type" value="Genomic_DNA"/>
</dbReference>
<dbReference type="InterPro" id="IPR047661">
    <property type="entry name" value="IstB"/>
</dbReference>
<name>A0A8D9RZP7_LIMRT</name>
<proteinExistence type="inferred from homology"/>
<dbReference type="Pfam" id="PF01695">
    <property type="entry name" value="IstB_IS21"/>
    <property type="match status" value="1"/>
</dbReference>
<evidence type="ECO:0000313" key="5">
    <source>
        <dbReference type="EMBL" id="EEI64877.1"/>
    </source>
</evidence>
<dbReference type="InterPro" id="IPR028350">
    <property type="entry name" value="DNAC/IstB-like"/>
</dbReference>
<evidence type="ECO:0000313" key="6">
    <source>
        <dbReference type="Proteomes" id="UP000003419"/>
    </source>
</evidence>
<dbReference type="InterPro" id="IPR003593">
    <property type="entry name" value="AAA+_ATPase"/>
</dbReference>
<dbReference type="PIRSF" id="PIRSF003073">
    <property type="entry name" value="DNAC_TnpB_IstB"/>
    <property type="match status" value="1"/>
</dbReference>
<organism evidence="5 6">
    <name type="scientific">Limosilactobacillus reuteri CF48-3A</name>
    <dbReference type="NCBI Taxonomy" id="525341"/>
    <lineage>
        <taxon>Bacteria</taxon>
        <taxon>Bacillati</taxon>
        <taxon>Bacillota</taxon>
        <taxon>Bacilli</taxon>
        <taxon>Lactobacillales</taxon>
        <taxon>Lactobacillaceae</taxon>
        <taxon>Limosilactobacillus</taxon>
    </lineage>
</organism>
<dbReference type="Gene3D" id="3.40.50.300">
    <property type="entry name" value="P-loop containing nucleotide triphosphate hydrolases"/>
    <property type="match status" value="1"/>
</dbReference>
<dbReference type="InterPro" id="IPR027417">
    <property type="entry name" value="P-loop_NTPase"/>
</dbReference>
<protein>
    <submittedName>
        <fullName evidence="5">IstB-like ATP-binding protein</fullName>
    </submittedName>
</protein>
<comment type="similarity">
    <text evidence="1">Belongs to the IS21/IS1162 putative ATP-binding protein family.</text>
</comment>
<comment type="caution">
    <text evidence="5">The sequence shown here is derived from an EMBL/GenBank/DDBJ whole genome shotgun (WGS) entry which is preliminary data.</text>
</comment>
<gene>
    <name evidence="5" type="ORF">HMPREF0534_1801</name>
</gene>
<dbReference type="PANTHER" id="PTHR30050:SF4">
    <property type="entry name" value="ATP-BINDING PROTEIN RV3427C IN INSERTION SEQUENCE-RELATED"/>
    <property type="match status" value="1"/>
</dbReference>
<dbReference type="PANTHER" id="PTHR30050">
    <property type="entry name" value="CHROMOSOMAL REPLICATION INITIATOR PROTEIN DNAA"/>
    <property type="match status" value="1"/>
</dbReference>
<dbReference type="GO" id="GO:0006260">
    <property type="term" value="P:DNA replication"/>
    <property type="evidence" value="ECO:0007669"/>
    <property type="project" value="TreeGrafter"/>
</dbReference>
<dbReference type="GO" id="GO:0005524">
    <property type="term" value="F:ATP binding"/>
    <property type="evidence" value="ECO:0007669"/>
    <property type="project" value="UniProtKB-KW"/>
</dbReference>
<accession>A0A8D9RZP7</accession>
<dbReference type="RefSeq" id="WP_003670588.1">
    <property type="nucleotide sequence ID" value="NZ_GG693666.1"/>
</dbReference>